<evidence type="ECO:0000313" key="3">
    <source>
        <dbReference type="Proteomes" id="UP000232323"/>
    </source>
</evidence>
<accession>A0A250WV44</accession>
<dbReference type="STRING" id="1157962.A0A250WV44"/>
<feature type="compositionally biased region" description="Basic and acidic residues" evidence="1">
    <location>
        <begin position="1551"/>
        <end position="1566"/>
    </location>
</feature>
<evidence type="ECO:0000256" key="1">
    <source>
        <dbReference type="SAM" id="MobiDB-lite"/>
    </source>
</evidence>
<dbReference type="EMBL" id="BEGY01000009">
    <property type="protein sequence ID" value="GAX74714.1"/>
    <property type="molecule type" value="Genomic_DNA"/>
</dbReference>
<dbReference type="PANTHER" id="PTHR31431">
    <property type="entry name" value="NUCLEOPORIN NUP188 HOMOLOG"/>
    <property type="match status" value="1"/>
</dbReference>
<reference evidence="2 3" key="1">
    <citation type="submission" date="2017-08" db="EMBL/GenBank/DDBJ databases">
        <title>Acidophilic green algal genome provides insights into adaptation to an acidic environment.</title>
        <authorList>
            <person name="Hirooka S."/>
            <person name="Hirose Y."/>
            <person name="Kanesaki Y."/>
            <person name="Higuchi S."/>
            <person name="Fujiwara T."/>
            <person name="Onuma R."/>
            <person name="Era A."/>
            <person name="Ohbayashi R."/>
            <person name="Uzuka A."/>
            <person name="Nozaki H."/>
            <person name="Yoshikawa H."/>
            <person name="Miyagishima S.Y."/>
        </authorList>
    </citation>
    <scope>NUCLEOTIDE SEQUENCE [LARGE SCALE GENOMIC DNA]</scope>
    <source>
        <strain evidence="2 3">NIES-2499</strain>
    </source>
</reference>
<keyword evidence="3" id="KW-1185">Reference proteome</keyword>
<name>A0A250WV44_9CHLO</name>
<gene>
    <name evidence="2" type="ORF">CEUSTIGMA_g2162.t1</name>
</gene>
<dbReference type="GO" id="GO:0044611">
    <property type="term" value="C:nuclear pore inner ring"/>
    <property type="evidence" value="ECO:0007669"/>
    <property type="project" value="TreeGrafter"/>
</dbReference>
<feature type="region of interest" description="Disordered" evidence="1">
    <location>
        <begin position="1512"/>
        <end position="1566"/>
    </location>
</feature>
<comment type="caution">
    <text evidence="2">The sequence shown here is derived from an EMBL/GenBank/DDBJ whole genome shotgun (WGS) entry which is preliminary data.</text>
</comment>
<dbReference type="GO" id="GO:0006606">
    <property type="term" value="P:protein import into nucleus"/>
    <property type="evidence" value="ECO:0007669"/>
    <property type="project" value="TreeGrafter"/>
</dbReference>
<protein>
    <submittedName>
        <fullName evidence="2">Uncharacterized protein</fullName>
    </submittedName>
</protein>
<dbReference type="PANTHER" id="PTHR31431:SF1">
    <property type="entry name" value="NUCLEOPORIN NUP188"/>
    <property type="match status" value="1"/>
</dbReference>
<dbReference type="Proteomes" id="UP000232323">
    <property type="component" value="Unassembled WGS sequence"/>
</dbReference>
<dbReference type="OrthoDB" id="552259at2759"/>
<dbReference type="GO" id="GO:0017056">
    <property type="term" value="F:structural constituent of nuclear pore"/>
    <property type="evidence" value="ECO:0007669"/>
    <property type="project" value="InterPro"/>
</dbReference>
<proteinExistence type="predicted"/>
<evidence type="ECO:0000313" key="2">
    <source>
        <dbReference type="EMBL" id="GAX74714.1"/>
    </source>
</evidence>
<dbReference type="GO" id="GO:0006405">
    <property type="term" value="P:RNA export from nucleus"/>
    <property type="evidence" value="ECO:0007669"/>
    <property type="project" value="TreeGrafter"/>
</dbReference>
<feature type="compositionally biased region" description="Polar residues" evidence="1">
    <location>
        <begin position="1512"/>
        <end position="1528"/>
    </location>
</feature>
<sequence>MSLDHLWWTSVGAIHSLLQGIQKQEIDDKAQKLFDDNYVWILNGASSFLPPGESSKKLLNDDKVSLKGKKFVIEPLLRPATLQLSIILDLDELQTHILLKRWLKDTGQDSLVAKASSSSPVSISLDAMLQVLTYYHEERLMLLKSAQLILLEGLHNSVYFSKLSQRLVKDGLEDKVFSCLRSNIDVGRSSSNWPGSDAVLNRMNSIMKALGPTCHMGWLSTVQTCILDQVLKERCELMSSLLLLYKLPLKQKVTCSSHRVLELIRLVGCGMFSAGEFKPSSNLAQSDQGCLIETAREVSEQCACMLLLCVLDPSAYISLTSSAPPAPSAPSSRDDIVPLGGKVRDVHNELRSWRGTKTNAALLLTWSAIIKLVEPYDDLGESCVEEFQERAFLCGGFTAISDSLNTQSASLSTALGFLHRRLVLDAVCVMSTAFDLGPTQLTSGVLSQLFELLSTILAGDPELCDLIWDDSLDLTMPVRAMLKEAALLFPADLTLFLKLLNAVSAGPASSAAAYTYLQSVPHMSILHDASLQRVLVESEGGRAGSVILSRATAWPQAPSISTLALPQGVEGTVGVVPPSLCDARSVDSVMVVWEVRGSHRSFGQLLMLGRACHCILELQQCLQLGQAFDSETVRDFEGIMCLMTRLCEHSVTAVQDLATLGVDQAGTGRKHSWFSVMGEGVSVFMSKKATEMSSANTLSTCIRLLNIFAKLYPIETLDCLQQSSTFCPRELHNGSPAGLVRAEDRIVCLSKLSTFQPPESFRAFSGILPEFHSYIVGFEAKDGQYTVTLAFLELLNSLLIRGQLTHPMPGYILFVLHELLPSLPSLPYRAQETRWQLCAAALQVLNLAVETGSFHSGPDPNQTSQPIPAMPHQELKITVIAAHILTQLILHGASLLSPFLPPLASELDALRQSSPDSSEVSALEKAVCQILALIPVIASAVKVINQEVPVEEFLFHGLPDSRQPSPAILLASYVAYVECNFAKEKPQETIQYLALNAVIAMRALVSRPVHRMTLKGLSMSHIITADCPFRTSLVQLFRPEQAFMNSELFLLAVDLLVASIQDNLDFLHVLLYPSNLDQVATQGGYFSMSQPDSKALATHPESQGWPEEDCWSALDGLAAFLEKAEEICVSQPEVLCHALRAVCAIWKHQSVLSHPIRLLRLESKLWERSMIALIKKGAHQENPWMQLMQAYAWQILTLEARSSLEGSIAVQMNPGMDTFESLMDSGVVLEAIHSSSVLPKSCGLVRQLCVLLQCCYLEIGACFLGGAAGREGHQHQLSWPLSEFLAQEYTHIRSKCCEEGIQNVDFSKVHNCLQQLSVQGAYESQNIQAFLENEEAAFYILLQKHSFGSTLLNFSSTLQSLGANVETYGPTYLLSSKKLEAMLGPWASHLASWDSLRSCMEALSEACSLANAQLQTLRAASAYVIVAQKNPTLEGPGQKADTRSQTAALLQAAAAAAASNIAQLLDLSSSTEWTAAVKILLPPNHLMDHCTEVAVCSCKLLLHLLGCWTPSHNSTAKNRSKSRTQLPQGGQLRPPRTPEARTLFPASPSPRRCDNSNRESIAETSPTRDENLLLTLPLSVCHILTTWLRSVDEERSIGCSKLAVDQITDSLCGSALLAIKCFNNNIQADVEIPSHVLALQSLQSCIKDALPLVCRLITSGRTVQQQRVGVQLISVCIGGLLPVQDWLPTLRYHLDLPALLLRREKPTSMHHTQVAEDVGVTQLATLVALHSEGAQLLYDQNIFDELTLVCRHLLSAQGCGLAPFNSLEIPITANGAPLNAREEASLATRPMLSGMAEASPSSSKLDLSSAYVSDMFSNYFAEQPAHQQWCATLSLCAVLIRSLGEHLDVEDAVVGLLAVMEPRLLLSCLPPTGLPMQPLTLGALQELECVLFLLIQSSRFSGTLQLMLPGSLARFKSSVSAFVTFSAQPNTVKGFTLHCPPLSQREWAMAGQGAGFTCSEGWFCICSNGAKLSDICNTSTQMKSLLAQASYGHNNAYSFRLAELMYTCIYHSILFIRATTPQVFEGEVISLGHMFPKQKTLVALQDQCLSVLYSMADAPQPTSFDGGDNERIRFSHIVIKVLHALSDMLDAVGYPPGRANVERCMRDHLSAVDAALSSGDIIPSLGGSLRSPQSHSGFASVVGLLYGNA</sequence>
<organism evidence="2 3">
    <name type="scientific">Chlamydomonas eustigma</name>
    <dbReference type="NCBI Taxonomy" id="1157962"/>
    <lineage>
        <taxon>Eukaryota</taxon>
        <taxon>Viridiplantae</taxon>
        <taxon>Chlorophyta</taxon>
        <taxon>core chlorophytes</taxon>
        <taxon>Chlorophyceae</taxon>
        <taxon>CS clade</taxon>
        <taxon>Chlamydomonadales</taxon>
        <taxon>Chlamydomonadaceae</taxon>
        <taxon>Chlamydomonas</taxon>
    </lineage>
</organism>
<dbReference type="InterPro" id="IPR044840">
    <property type="entry name" value="Nup188"/>
</dbReference>